<dbReference type="GO" id="GO:0005886">
    <property type="term" value="C:plasma membrane"/>
    <property type="evidence" value="ECO:0007669"/>
    <property type="project" value="TreeGrafter"/>
</dbReference>
<gene>
    <name evidence="6" type="ORF">ITP53_15170</name>
</gene>
<name>A0A931AAI8_9ACTN</name>
<keyword evidence="1 6" id="KW-0808">Transferase</keyword>
<dbReference type="Gene3D" id="3.90.470.20">
    <property type="entry name" value="4'-phosphopantetheinyl transferase domain"/>
    <property type="match status" value="1"/>
</dbReference>
<feature type="domain" description="4'-phosphopantetheinyl transferase" evidence="4">
    <location>
        <begin position="99"/>
        <end position="178"/>
    </location>
</feature>
<feature type="domain" description="4'-phosphopantetheinyl transferase N-terminal" evidence="5">
    <location>
        <begin position="28"/>
        <end position="93"/>
    </location>
</feature>
<dbReference type="AlphaFoldDB" id="A0A931AAI8"/>
<dbReference type="GO" id="GO:0000287">
    <property type="term" value="F:magnesium ion binding"/>
    <property type="evidence" value="ECO:0007669"/>
    <property type="project" value="InterPro"/>
</dbReference>
<dbReference type="GO" id="GO:0008897">
    <property type="term" value="F:holo-[acyl-carrier-protein] synthase activity"/>
    <property type="evidence" value="ECO:0007669"/>
    <property type="project" value="InterPro"/>
</dbReference>
<evidence type="ECO:0000313" key="7">
    <source>
        <dbReference type="Proteomes" id="UP000605361"/>
    </source>
</evidence>
<reference evidence="6" key="1">
    <citation type="submission" date="2020-11" db="EMBL/GenBank/DDBJ databases">
        <title>Whole-genome analyses of Nonomuraea sp. K274.</title>
        <authorList>
            <person name="Veyisoglu A."/>
        </authorList>
    </citation>
    <scope>NUCLEOTIDE SEQUENCE</scope>
    <source>
        <strain evidence="6">K274</strain>
    </source>
</reference>
<keyword evidence="3" id="KW-0460">Magnesium</keyword>
<evidence type="ECO:0000313" key="6">
    <source>
        <dbReference type="EMBL" id="MBF8187053.1"/>
    </source>
</evidence>
<evidence type="ECO:0000259" key="5">
    <source>
        <dbReference type="Pfam" id="PF17837"/>
    </source>
</evidence>
<evidence type="ECO:0000256" key="2">
    <source>
        <dbReference type="PIRSR" id="PIRSR603542-1"/>
    </source>
</evidence>
<dbReference type="RefSeq" id="WP_195896022.1">
    <property type="nucleotide sequence ID" value="NZ_JADOGI010000038.1"/>
</dbReference>
<dbReference type="EMBL" id="JADOGI010000038">
    <property type="protein sequence ID" value="MBF8187053.1"/>
    <property type="molecule type" value="Genomic_DNA"/>
</dbReference>
<accession>A0A931AAI8</accession>
<organism evidence="6 7">
    <name type="scientific">Nonomuraea cypriaca</name>
    <dbReference type="NCBI Taxonomy" id="1187855"/>
    <lineage>
        <taxon>Bacteria</taxon>
        <taxon>Bacillati</taxon>
        <taxon>Actinomycetota</taxon>
        <taxon>Actinomycetes</taxon>
        <taxon>Streptosporangiales</taxon>
        <taxon>Streptosporangiaceae</taxon>
        <taxon>Nonomuraea</taxon>
    </lineage>
</organism>
<dbReference type="InterPro" id="IPR003542">
    <property type="entry name" value="Enbac_synth_compD-like"/>
</dbReference>
<feature type="binding site" evidence="2">
    <location>
        <position position="144"/>
    </location>
    <ligand>
        <name>CoA</name>
        <dbReference type="ChEBI" id="CHEBI:57287"/>
    </ligand>
</feature>
<evidence type="ECO:0000256" key="1">
    <source>
        <dbReference type="ARBA" id="ARBA00022679"/>
    </source>
</evidence>
<sequence length="210" mass="22722">MIAGLLPPSVSCVERFDDALDAELMPGEAELIARAIEARRREFTTTRHCARQALAVLGFPSVSILAGEHREPCWPEGVVGSLTHCDGYRAAAVTTEWLSIGIDAEPAWPLPDGLLRIVALPQDLAALPSTSGVCWDRLLFSIKESVYKAWFSLTGRWLGFEEAEVVIDRDGTFRARLLVPGPPGITGFTGRWTVANGLIGTAVVVPQQGE</sequence>
<evidence type="ECO:0000259" key="4">
    <source>
        <dbReference type="Pfam" id="PF01648"/>
    </source>
</evidence>
<dbReference type="SUPFAM" id="SSF56214">
    <property type="entry name" value="4'-phosphopantetheinyl transferase"/>
    <property type="match status" value="1"/>
</dbReference>
<keyword evidence="3" id="KW-0479">Metal-binding</keyword>
<keyword evidence="7" id="KW-1185">Reference proteome</keyword>
<dbReference type="InterPro" id="IPR041354">
    <property type="entry name" value="4PPT_N"/>
</dbReference>
<protein>
    <submittedName>
        <fullName evidence="6">4'-phosphopantetheinyl transferase superfamily protein</fullName>
    </submittedName>
</protein>
<dbReference type="GO" id="GO:0009366">
    <property type="term" value="C:enterobactin synthetase complex"/>
    <property type="evidence" value="ECO:0007669"/>
    <property type="project" value="InterPro"/>
</dbReference>
<dbReference type="GO" id="GO:0009239">
    <property type="term" value="P:enterobactin biosynthetic process"/>
    <property type="evidence" value="ECO:0007669"/>
    <property type="project" value="InterPro"/>
</dbReference>
<feature type="binding site" evidence="2">
    <location>
        <position position="103"/>
    </location>
    <ligand>
        <name>CoA</name>
        <dbReference type="ChEBI" id="CHEBI:57287"/>
    </ligand>
</feature>
<feature type="binding site" evidence="2">
    <location>
        <position position="148"/>
    </location>
    <ligand>
        <name>CoA</name>
        <dbReference type="ChEBI" id="CHEBI:57287"/>
    </ligand>
</feature>
<dbReference type="PRINTS" id="PR01399">
    <property type="entry name" value="ENTSNTHTASED"/>
</dbReference>
<feature type="binding site" evidence="2">
    <location>
        <position position="158"/>
    </location>
    <ligand>
        <name>CoA</name>
        <dbReference type="ChEBI" id="CHEBI:57287"/>
    </ligand>
</feature>
<dbReference type="Proteomes" id="UP000605361">
    <property type="component" value="Unassembled WGS sequence"/>
</dbReference>
<feature type="binding site" evidence="3">
    <location>
        <position position="105"/>
    </location>
    <ligand>
        <name>Mg(2+)</name>
        <dbReference type="ChEBI" id="CHEBI:18420"/>
    </ligand>
</feature>
<dbReference type="Pfam" id="PF17837">
    <property type="entry name" value="4PPT_N"/>
    <property type="match status" value="1"/>
</dbReference>
<feature type="binding site" evidence="2">
    <location>
        <position position="47"/>
    </location>
    <ligand>
        <name>CoA</name>
        <dbReference type="ChEBI" id="CHEBI:57287"/>
    </ligand>
</feature>
<comment type="caution">
    <text evidence="6">The sequence shown here is derived from an EMBL/GenBank/DDBJ whole genome shotgun (WGS) entry which is preliminary data.</text>
</comment>
<feature type="binding site" evidence="3">
    <location>
        <position position="104"/>
    </location>
    <ligand>
        <name>Mg(2+)</name>
        <dbReference type="ChEBI" id="CHEBI:18420"/>
    </ligand>
</feature>
<comment type="cofactor">
    <cofactor evidence="3">
        <name>Mg(2+)</name>
        <dbReference type="ChEBI" id="CHEBI:18420"/>
    </cofactor>
</comment>
<dbReference type="Pfam" id="PF01648">
    <property type="entry name" value="ACPS"/>
    <property type="match status" value="1"/>
</dbReference>
<feature type="binding site" evidence="3">
    <location>
        <position position="103"/>
    </location>
    <ligand>
        <name>Mg(2+)</name>
        <dbReference type="ChEBI" id="CHEBI:18420"/>
    </ligand>
</feature>
<dbReference type="InterPro" id="IPR008278">
    <property type="entry name" value="4-PPantetheinyl_Trfase_dom"/>
</dbReference>
<dbReference type="PANTHER" id="PTHR38096:SF1">
    <property type="entry name" value="ENTEROBACTIN SYNTHASE COMPONENT D"/>
    <property type="match status" value="1"/>
</dbReference>
<evidence type="ECO:0000256" key="3">
    <source>
        <dbReference type="PIRSR" id="PIRSR603542-2"/>
    </source>
</evidence>
<feature type="binding site" evidence="2">
    <location>
        <position position="39"/>
    </location>
    <ligand>
        <name>CoA</name>
        <dbReference type="ChEBI" id="CHEBI:57287"/>
    </ligand>
</feature>
<dbReference type="InterPro" id="IPR037143">
    <property type="entry name" value="4-PPantetheinyl_Trfase_dom_sf"/>
</dbReference>
<proteinExistence type="predicted"/>
<dbReference type="PANTHER" id="PTHR38096">
    <property type="entry name" value="ENTEROBACTIN SYNTHASE COMPONENT D"/>
    <property type="match status" value="1"/>
</dbReference>
<feature type="binding site" evidence="2">
    <location>
        <begin position="83"/>
        <end position="84"/>
    </location>
    <ligand>
        <name>CoA</name>
        <dbReference type="ChEBI" id="CHEBI:57287"/>
    </ligand>
</feature>